<protein>
    <submittedName>
        <fullName evidence="2">Uncharacterized protein</fullName>
    </submittedName>
</protein>
<dbReference type="EMBL" id="BAABME010030703">
    <property type="protein sequence ID" value="GAA0142552.1"/>
    <property type="molecule type" value="Genomic_DNA"/>
</dbReference>
<accession>A0AAV3NT37</accession>
<dbReference type="AlphaFoldDB" id="A0AAV3NT37"/>
<evidence type="ECO:0000256" key="1">
    <source>
        <dbReference type="SAM" id="MobiDB-lite"/>
    </source>
</evidence>
<name>A0AAV3NT37_LITER</name>
<keyword evidence="3" id="KW-1185">Reference proteome</keyword>
<reference evidence="2 3" key="1">
    <citation type="submission" date="2024-01" db="EMBL/GenBank/DDBJ databases">
        <title>The complete chloroplast genome sequence of Lithospermum erythrorhizon: insights into the phylogenetic relationship among Boraginaceae species and the maternal lineages of purple gromwells.</title>
        <authorList>
            <person name="Okada T."/>
            <person name="Watanabe K."/>
        </authorList>
    </citation>
    <scope>NUCLEOTIDE SEQUENCE [LARGE SCALE GENOMIC DNA]</scope>
</reference>
<evidence type="ECO:0000313" key="2">
    <source>
        <dbReference type="EMBL" id="GAA0142552.1"/>
    </source>
</evidence>
<gene>
    <name evidence="2" type="ORF">LIER_42730</name>
</gene>
<comment type="caution">
    <text evidence="2">The sequence shown here is derived from an EMBL/GenBank/DDBJ whole genome shotgun (WGS) entry which is preliminary data.</text>
</comment>
<sequence>MVTSVPSLELDVTHTIGQAFDRPDFAYGLDSNRPRSSIPTGPLKDSKGLSTRYVWLDEWPSLHRHSTMSQTSDEFVGSLLRDSPDTTNVGNVPRVDSANVDDSQGPLNVMPLPISNAPSNNVPVVQGSKVAPLEASKGKWSKDPPTSEQVKAKTIPGLITESTNAF</sequence>
<evidence type="ECO:0000313" key="3">
    <source>
        <dbReference type="Proteomes" id="UP001454036"/>
    </source>
</evidence>
<feature type="region of interest" description="Disordered" evidence="1">
    <location>
        <begin position="78"/>
        <end position="104"/>
    </location>
</feature>
<organism evidence="2 3">
    <name type="scientific">Lithospermum erythrorhizon</name>
    <name type="common">Purple gromwell</name>
    <name type="synonym">Lithospermum officinale var. erythrorhizon</name>
    <dbReference type="NCBI Taxonomy" id="34254"/>
    <lineage>
        <taxon>Eukaryota</taxon>
        <taxon>Viridiplantae</taxon>
        <taxon>Streptophyta</taxon>
        <taxon>Embryophyta</taxon>
        <taxon>Tracheophyta</taxon>
        <taxon>Spermatophyta</taxon>
        <taxon>Magnoliopsida</taxon>
        <taxon>eudicotyledons</taxon>
        <taxon>Gunneridae</taxon>
        <taxon>Pentapetalae</taxon>
        <taxon>asterids</taxon>
        <taxon>lamiids</taxon>
        <taxon>Boraginales</taxon>
        <taxon>Boraginaceae</taxon>
        <taxon>Boraginoideae</taxon>
        <taxon>Lithospermeae</taxon>
        <taxon>Lithospermum</taxon>
    </lineage>
</organism>
<proteinExistence type="predicted"/>
<dbReference type="Proteomes" id="UP001454036">
    <property type="component" value="Unassembled WGS sequence"/>
</dbReference>